<name>A0A1I7L8I4_9BACL</name>
<dbReference type="CDD" id="cd00383">
    <property type="entry name" value="trans_reg_C"/>
    <property type="match status" value="1"/>
</dbReference>
<evidence type="ECO:0000256" key="6">
    <source>
        <dbReference type="ARBA" id="ARBA00023163"/>
    </source>
</evidence>
<evidence type="ECO:0000313" key="12">
    <source>
        <dbReference type="Proteomes" id="UP000183508"/>
    </source>
</evidence>
<dbReference type="EMBL" id="FPBV01000028">
    <property type="protein sequence ID" value="SFV05938.1"/>
    <property type="molecule type" value="Genomic_DNA"/>
</dbReference>
<protein>
    <submittedName>
        <fullName evidence="11">DNA-binding response regulator, OmpR family, contains REC and winged-helix (WHTH) domain</fullName>
    </submittedName>
</protein>
<dbReference type="GO" id="GO:0000156">
    <property type="term" value="F:phosphorelay response regulator activity"/>
    <property type="evidence" value="ECO:0007669"/>
    <property type="project" value="TreeGrafter"/>
</dbReference>
<dbReference type="GO" id="GO:0006355">
    <property type="term" value="P:regulation of DNA-templated transcription"/>
    <property type="evidence" value="ECO:0007669"/>
    <property type="project" value="InterPro"/>
</dbReference>
<sequence length="233" mass="26345">MKRHHTILVADDEKKIADVLSLYLERAGFGVVCVDNGGEVLRRLDDVHPSLIILDLMLPDIPGEEVCMAVRARSSVPILMLTAKHRDEDRLRGLRIGADDYVTKPFNPNEVVARVEAILRRTQADRPLADRLEYRGGDLVIDATSQTVHKGGVNAELTATEYRLLVTLSRHPRRVFSREELIERVFGMDFRGDVRTIDAHVKNLRAKIEDDPKNPVYIQTVYGMGYRFGGDDD</sequence>
<proteinExistence type="predicted"/>
<dbReference type="InterPro" id="IPR011006">
    <property type="entry name" value="CheY-like_superfamily"/>
</dbReference>
<dbReference type="InterPro" id="IPR039420">
    <property type="entry name" value="WalR-like"/>
</dbReference>
<dbReference type="Proteomes" id="UP000183508">
    <property type="component" value="Unassembled WGS sequence"/>
</dbReference>
<dbReference type="SMART" id="SM00862">
    <property type="entry name" value="Trans_reg_C"/>
    <property type="match status" value="1"/>
</dbReference>
<feature type="DNA-binding region" description="OmpR/PhoB-type" evidence="8">
    <location>
        <begin position="131"/>
        <end position="230"/>
    </location>
</feature>
<dbReference type="Gene3D" id="6.10.250.690">
    <property type="match status" value="1"/>
</dbReference>
<dbReference type="GO" id="GO:0005829">
    <property type="term" value="C:cytosol"/>
    <property type="evidence" value="ECO:0007669"/>
    <property type="project" value="TreeGrafter"/>
</dbReference>
<evidence type="ECO:0000256" key="2">
    <source>
        <dbReference type="ARBA" id="ARBA00022553"/>
    </source>
</evidence>
<evidence type="ECO:0000259" key="9">
    <source>
        <dbReference type="PROSITE" id="PS50110"/>
    </source>
</evidence>
<dbReference type="SUPFAM" id="SSF46894">
    <property type="entry name" value="C-terminal effector domain of the bipartite response regulators"/>
    <property type="match status" value="1"/>
</dbReference>
<keyword evidence="3" id="KW-0902">Two-component regulatory system</keyword>
<dbReference type="InterPro" id="IPR016032">
    <property type="entry name" value="Sig_transdc_resp-reg_C-effctor"/>
</dbReference>
<dbReference type="InterPro" id="IPR001789">
    <property type="entry name" value="Sig_transdc_resp-reg_receiver"/>
</dbReference>
<keyword evidence="12" id="KW-1185">Reference proteome</keyword>
<evidence type="ECO:0000256" key="3">
    <source>
        <dbReference type="ARBA" id="ARBA00023012"/>
    </source>
</evidence>
<evidence type="ECO:0000259" key="10">
    <source>
        <dbReference type="PROSITE" id="PS51755"/>
    </source>
</evidence>
<dbReference type="OrthoDB" id="2373414at2"/>
<evidence type="ECO:0000313" key="11">
    <source>
        <dbReference type="EMBL" id="SFV05938.1"/>
    </source>
</evidence>
<evidence type="ECO:0000256" key="8">
    <source>
        <dbReference type="PROSITE-ProRule" id="PRU01091"/>
    </source>
</evidence>
<dbReference type="SUPFAM" id="SSF52172">
    <property type="entry name" value="CheY-like"/>
    <property type="match status" value="1"/>
</dbReference>
<dbReference type="PROSITE" id="PS51755">
    <property type="entry name" value="OMPR_PHOB"/>
    <property type="match status" value="1"/>
</dbReference>
<evidence type="ECO:0000256" key="5">
    <source>
        <dbReference type="ARBA" id="ARBA00023125"/>
    </source>
</evidence>
<feature type="modified residue" description="4-aspartylphosphate" evidence="7">
    <location>
        <position position="55"/>
    </location>
</feature>
<keyword evidence="4" id="KW-0805">Transcription regulation</keyword>
<dbReference type="AlphaFoldDB" id="A0A1I7L8I4"/>
<accession>A0A1I7L8I4</accession>
<keyword evidence="5 8" id="KW-0238">DNA-binding</keyword>
<dbReference type="Gene3D" id="3.40.50.2300">
    <property type="match status" value="1"/>
</dbReference>
<dbReference type="FunFam" id="3.40.50.2300:FF:000001">
    <property type="entry name" value="DNA-binding response regulator PhoB"/>
    <property type="match status" value="1"/>
</dbReference>
<dbReference type="InterPro" id="IPR001867">
    <property type="entry name" value="OmpR/PhoB-type_DNA-bd"/>
</dbReference>
<keyword evidence="2 7" id="KW-0597">Phosphoprotein</keyword>
<evidence type="ECO:0000256" key="1">
    <source>
        <dbReference type="ARBA" id="ARBA00004496"/>
    </source>
</evidence>
<dbReference type="GO" id="GO:0032993">
    <property type="term" value="C:protein-DNA complex"/>
    <property type="evidence" value="ECO:0007669"/>
    <property type="project" value="TreeGrafter"/>
</dbReference>
<dbReference type="STRING" id="392015.SAMN05421543_12825"/>
<dbReference type="Pfam" id="PF00486">
    <property type="entry name" value="Trans_reg_C"/>
    <property type="match status" value="1"/>
</dbReference>
<dbReference type="PANTHER" id="PTHR48111:SF73">
    <property type="entry name" value="ALKALINE PHOSPHATASE SYNTHESIS TRANSCRIPTIONAL REGULATORY PROTEIN PHOP"/>
    <property type="match status" value="1"/>
</dbReference>
<keyword evidence="6" id="KW-0804">Transcription</keyword>
<feature type="domain" description="Response regulatory" evidence="9">
    <location>
        <begin position="6"/>
        <end position="119"/>
    </location>
</feature>
<dbReference type="Pfam" id="PF00072">
    <property type="entry name" value="Response_reg"/>
    <property type="match status" value="1"/>
</dbReference>
<dbReference type="GO" id="GO:0000976">
    <property type="term" value="F:transcription cis-regulatory region binding"/>
    <property type="evidence" value="ECO:0007669"/>
    <property type="project" value="TreeGrafter"/>
</dbReference>
<dbReference type="RefSeq" id="WP_074956145.1">
    <property type="nucleotide sequence ID" value="NZ_FPBV01000028.1"/>
</dbReference>
<evidence type="ECO:0000256" key="7">
    <source>
        <dbReference type="PROSITE-ProRule" id="PRU00169"/>
    </source>
</evidence>
<dbReference type="eggNOG" id="COG0745">
    <property type="taxonomic scope" value="Bacteria"/>
</dbReference>
<dbReference type="PANTHER" id="PTHR48111">
    <property type="entry name" value="REGULATOR OF RPOS"/>
    <property type="match status" value="1"/>
</dbReference>
<dbReference type="Gene3D" id="1.10.10.10">
    <property type="entry name" value="Winged helix-like DNA-binding domain superfamily/Winged helix DNA-binding domain"/>
    <property type="match status" value="1"/>
</dbReference>
<dbReference type="PROSITE" id="PS50110">
    <property type="entry name" value="RESPONSE_REGULATORY"/>
    <property type="match status" value="1"/>
</dbReference>
<comment type="subcellular location">
    <subcellularLocation>
        <location evidence="1">Cytoplasm</location>
    </subcellularLocation>
</comment>
<dbReference type="SMART" id="SM00448">
    <property type="entry name" value="REC"/>
    <property type="match status" value="1"/>
</dbReference>
<reference evidence="12" key="1">
    <citation type="submission" date="2016-10" db="EMBL/GenBank/DDBJ databases">
        <authorList>
            <person name="Varghese N."/>
        </authorList>
    </citation>
    <scope>NUCLEOTIDE SEQUENCE [LARGE SCALE GENOMIC DNA]</scope>
    <source>
        <strain evidence="12">DSM 17980</strain>
    </source>
</reference>
<evidence type="ECO:0000256" key="4">
    <source>
        <dbReference type="ARBA" id="ARBA00023015"/>
    </source>
</evidence>
<dbReference type="InterPro" id="IPR036388">
    <property type="entry name" value="WH-like_DNA-bd_sf"/>
</dbReference>
<organism evidence="11 12">
    <name type="scientific">Alicyclobacillus macrosporangiidus</name>
    <dbReference type="NCBI Taxonomy" id="392015"/>
    <lineage>
        <taxon>Bacteria</taxon>
        <taxon>Bacillati</taxon>
        <taxon>Bacillota</taxon>
        <taxon>Bacilli</taxon>
        <taxon>Bacillales</taxon>
        <taxon>Alicyclobacillaceae</taxon>
        <taxon>Alicyclobacillus</taxon>
    </lineage>
</organism>
<dbReference type="FunFam" id="1.10.10.10:FF:000018">
    <property type="entry name" value="DNA-binding response regulator ResD"/>
    <property type="match status" value="1"/>
</dbReference>
<gene>
    <name evidence="11" type="ORF">SAMN05421543_12825</name>
</gene>
<feature type="domain" description="OmpR/PhoB-type" evidence="10">
    <location>
        <begin position="131"/>
        <end position="230"/>
    </location>
</feature>